<dbReference type="GO" id="GO:0005509">
    <property type="term" value="F:calcium ion binding"/>
    <property type="evidence" value="ECO:0007669"/>
    <property type="project" value="InterPro"/>
</dbReference>
<dbReference type="SMART" id="SM00181">
    <property type="entry name" value="EGF"/>
    <property type="match status" value="3"/>
</dbReference>
<evidence type="ECO:0000256" key="8">
    <source>
        <dbReference type="ARBA" id="ARBA00023157"/>
    </source>
</evidence>
<evidence type="ECO:0000313" key="13">
    <source>
        <dbReference type="Proteomes" id="UP001209878"/>
    </source>
</evidence>
<evidence type="ECO:0000256" key="4">
    <source>
        <dbReference type="ARBA" id="ARBA00022536"/>
    </source>
</evidence>
<dbReference type="FunFam" id="2.10.25.10:FF:000240">
    <property type="entry name" value="Vitamin K-dependent protein S"/>
    <property type="match status" value="1"/>
</dbReference>
<keyword evidence="8" id="KW-1015">Disulfide bond</keyword>
<dbReference type="InterPro" id="IPR052235">
    <property type="entry name" value="Nephronectin_domain"/>
</dbReference>
<dbReference type="InterPro" id="IPR000742">
    <property type="entry name" value="EGF"/>
</dbReference>
<evidence type="ECO:0000256" key="1">
    <source>
        <dbReference type="ARBA" id="ARBA00004498"/>
    </source>
</evidence>
<dbReference type="FunFam" id="2.10.25.10:FF:000210">
    <property type="entry name" value="Hemicentin 1"/>
    <property type="match status" value="1"/>
</dbReference>
<keyword evidence="9" id="KW-0325">Glycoprotein</keyword>
<dbReference type="AlphaFoldDB" id="A0AAD9IQI0"/>
<protein>
    <recommendedName>
        <fullName evidence="11">EGF-like domain-containing protein</fullName>
    </recommendedName>
</protein>
<evidence type="ECO:0000256" key="3">
    <source>
        <dbReference type="ARBA" id="ARBA00022530"/>
    </source>
</evidence>
<evidence type="ECO:0000256" key="6">
    <source>
        <dbReference type="ARBA" id="ARBA00022737"/>
    </source>
</evidence>
<dbReference type="Proteomes" id="UP001209878">
    <property type="component" value="Unassembled WGS sequence"/>
</dbReference>
<dbReference type="Pfam" id="PF07645">
    <property type="entry name" value="EGF_CA"/>
    <property type="match status" value="3"/>
</dbReference>
<evidence type="ECO:0000256" key="9">
    <source>
        <dbReference type="ARBA" id="ARBA00023180"/>
    </source>
</evidence>
<dbReference type="PROSITE" id="PS00010">
    <property type="entry name" value="ASX_HYDROXYL"/>
    <property type="match status" value="1"/>
</dbReference>
<organism evidence="12 13">
    <name type="scientific">Ridgeia piscesae</name>
    <name type="common">Tubeworm</name>
    <dbReference type="NCBI Taxonomy" id="27915"/>
    <lineage>
        <taxon>Eukaryota</taxon>
        <taxon>Metazoa</taxon>
        <taxon>Spiralia</taxon>
        <taxon>Lophotrochozoa</taxon>
        <taxon>Annelida</taxon>
        <taxon>Polychaeta</taxon>
        <taxon>Sedentaria</taxon>
        <taxon>Canalipalpata</taxon>
        <taxon>Sabellida</taxon>
        <taxon>Siboglinidae</taxon>
        <taxon>Ridgeia</taxon>
    </lineage>
</organism>
<name>A0AAD9IQI0_RIDPI</name>
<evidence type="ECO:0000259" key="11">
    <source>
        <dbReference type="PROSITE" id="PS50026"/>
    </source>
</evidence>
<proteinExistence type="predicted"/>
<comment type="subcellular location">
    <subcellularLocation>
        <location evidence="1">Secreted</location>
        <location evidence="1">Extracellular space</location>
        <location evidence="1">Extracellular matrix</location>
    </subcellularLocation>
</comment>
<dbReference type="PANTHER" id="PTHR24050:SF28">
    <property type="entry name" value="UROMODULIN-LIKE"/>
    <property type="match status" value="1"/>
</dbReference>
<dbReference type="InterPro" id="IPR001881">
    <property type="entry name" value="EGF-like_Ca-bd_dom"/>
</dbReference>
<dbReference type="InterPro" id="IPR000152">
    <property type="entry name" value="EGF-type_Asp/Asn_hydroxyl_site"/>
</dbReference>
<dbReference type="PROSITE" id="PS01187">
    <property type="entry name" value="EGF_CA"/>
    <property type="match status" value="1"/>
</dbReference>
<keyword evidence="6" id="KW-0677">Repeat</keyword>
<feature type="domain" description="EGF-like" evidence="11">
    <location>
        <begin position="77"/>
        <end position="115"/>
    </location>
</feature>
<gene>
    <name evidence="12" type="ORF">NP493_7380g00000</name>
</gene>
<keyword evidence="2" id="KW-0964">Secreted</keyword>
<dbReference type="PANTHER" id="PTHR24050">
    <property type="entry name" value="PA14 DOMAIN-CONTAINING PROTEIN"/>
    <property type="match status" value="1"/>
</dbReference>
<sequence>MCSHKCWNTLGGYRCSCPAGFRLIEGSGVCRDIDECVENTHSCRRHDQECRNTQGGFSCIDTCPQGFHKAANGSCIDIDECHTGPAKCHYNQVCVNNPGGYHCACPRGFRSDGPNKPCVGK</sequence>
<dbReference type="SMART" id="SM00179">
    <property type="entry name" value="EGF_CA"/>
    <property type="match status" value="3"/>
</dbReference>
<evidence type="ECO:0000256" key="2">
    <source>
        <dbReference type="ARBA" id="ARBA00022525"/>
    </source>
</evidence>
<evidence type="ECO:0000256" key="5">
    <source>
        <dbReference type="ARBA" id="ARBA00022729"/>
    </source>
</evidence>
<dbReference type="SUPFAM" id="SSF57184">
    <property type="entry name" value="Growth factor receptor domain"/>
    <property type="match status" value="1"/>
</dbReference>
<keyword evidence="5" id="KW-0732">Signal</keyword>
<keyword evidence="7" id="KW-0106">Calcium</keyword>
<evidence type="ECO:0000256" key="10">
    <source>
        <dbReference type="PROSITE-ProRule" id="PRU00076"/>
    </source>
</evidence>
<comment type="caution">
    <text evidence="12">The sequence shown here is derived from an EMBL/GenBank/DDBJ whole genome shotgun (WGS) entry which is preliminary data.</text>
</comment>
<accession>A0AAD9IQI0</accession>
<dbReference type="InterPro" id="IPR018097">
    <property type="entry name" value="EGF_Ca-bd_CS"/>
</dbReference>
<evidence type="ECO:0000313" key="12">
    <source>
        <dbReference type="EMBL" id="KAK2138508.1"/>
    </source>
</evidence>
<reference evidence="12" key="1">
    <citation type="journal article" date="2023" name="Mol. Biol. Evol.">
        <title>Third-Generation Sequencing Reveals the Adaptive Role of the Epigenome in Three Deep-Sea Polychaetes.</title>
        <authorList>
            <person name="Perez M."/>
            <person name="Aroh O."/>
            <person name="Sun Y."/>
            <person name="Lan Y."/>
            <person name="Juniper S.K."/>
            <person name="Young C.R."/>
            <person name="Angers B."/>
            <person name="Qian P.Y."/>
        </authorList>
    </citation>
    <scope>NUCLEOTIDE SEQUENCE</scope>
    <source>
        <strain evidence="12">R07B-5</strain>
    </source>
</reference>
<dbReference type="InterPro" id="IPR049883">
    <property type="entry name" value="NOTCH1_EGF-like"/>
</dbReference>
<keyword evidence="4 10" id="KW-0245">EGF-like domain</keyword>
<dbReference type="InterPro" id="IPR009030">
    <property type="entry name" value="Growth_fac_rcpt_cys_sf"/>
</dbReference>
<keyword evidence="3" id="KW-0272">Extracellular matrix</keyword>
<dbReference type="EMBL" id="JAODUO010007594">
    <property type="protein sequence ID" value="KAK2138508.1"/>
    <property type="molecule type" value="Genomic_DNA"/>
</dbReference>
<comment type="caution">
    <text evidence="10">Lacks conserved residue(s) required for the propagation of feature annotation.</text>
</comment>
<evidence type="ECO:0000256" key="7">
    <source>
        <dbReference type="ARBA" id="ARBA00022837"/>
    </source>
</evidence>
<dbReference type="PROSITE" id="PS50026">
    <property type="entry name" value="EGF_3"/>
    <property type="match status" value="1"/>
</dbReference>
<keyword evidence="13" id="KW-1185">Reference proteome</keyword>
<dbReference type="Gene3D" id="2.10.25.10">
    <property type="entry name" value="Laminin"/>
    <property type="match status" value="3"/>
</dbReference>